<dbReference type="PANTHER" id="PTHR37984">
    <property type="entry name" value="PROTEIN CBG26694"/>
    <property type="match status" value="1"/>
</dbReference>
<evidence type="ECO:0000256" key="2">
    <source>
        <dbReference type="ARBA" id="ARBA00022679"/>
    </source>
</evidence>
<dbReference type="Gene3D" id="1.10.340.70">
    <property type="match status" value="1"/>
</dbReference>
<dbReference type="InterPro" id="IPR041588">
    <property type="entry name" value="Integrase_H2C2"/>
</dbReference>
<evidence type="ECO:0000259" key="9">
    <source>
        <dbReference type="PROSITE" id="PS50994"/>
    </source>
</evidence>
<dbReference type="GO" id="GO:0004519">
    <property type="term" value="F:endonuclease activity"/>
    <property type="evidence" value="ECO:0007669"/>
    <property type="project" value="UniProtKB-KW"/>
</dbReference>
<evidence type="ECO:0000313" key="11">
    <source>
        <dbReference type="WBParaSite" id="Gr19_v10_g1915.t1"/>
    </source>
</evidence>
<dbReference type="InterPro" id="IPR036397">
    <property type="entry name" value="RNaseH_sf"/>
</dbReference>
<dbReference type="FunFam" id="3.30.420.10:FF:000063">
    <property type="entry name" value="Retrovirus-related Pol polyprotein from transposon 297-like Protein"/>
    <property type="match status" value="1"/>
</dbReference>
<dbReference type="Pfam" id="PF17921">
    <property type="entry name" value="Integrase_H2C2"/>
    <property type="match status" value="1"/>
</dbReference>
<dbReference type="FunFam" id="1.10.340.70:FF:000003">
    <property type="entry name" value="Protein CBG25708"/>
    <property type="match status" value="1"/>
</dbReference>
<reference evidence="11" key="1">
    <citation type="submission" date="2022-11" db="UniProtKB">
        <authorList>
            <consortium name="WormBaseParasite"/>
        </authorList>
    </citation>
    <scope>IDENTIFICATION</scope>
</reference>
<dbReference type="GO" id="GO:0016787">
    <property type="term" value="F:hydrolase activity"/>
    <property type="evidence" value="ECO:0007669"/>
    <property type="project" value="UniProtKB-KW"/>
</dbReference>
<evidence type="ECO:0000256" key="7">
    <source>
        <dbReference type="ARBA" id="ARBA00022918"/>
    </source>
</evidence>
<dbReference type="PANTHER" id="PTHR37984:SF5">
    <property type="entry name" value="PROTEIN NYNRIN-LIKE"/>
    <property type="match status" value="1"/>
</dbReference>
<evidence type="ECO:0000313" key="10">
    <source>
        <dbReference type="Proteomes" id="UP000887572"/>
    </source>
</evidence>
<dbReference type="PROSITE" id="PS50994">
    <property type="entry name" value="INTEGRASE"/>
    <property type="match status" value="1"/>
</dbReference>
<keyword evidence="5" id="KW-0255">Endonuclease</keyword>
<keyword evidence="10" id="KW-1185">Reference proteome</keyword>
<dbReference type="SUPFAM" id="SSF56672">
    <property type="entry name" value="DNA/RNA polymerases"/>
    <property type="match status" value="1"/>
</dbReference>
<organism evidence="10 11">
    <name type="scientific">Globodera rostochiensis</name>
    <name type="common">Golden nematode worm</name>
    <name type="synonym">Heterodera rostochiensis</name>
    <dbReference type="NCBI Taxonomy" id="31243"/>
    <lineage>
        <taxon>Eukaryota</taxon>
        <taxon>Metazoa</taxon>
        <taxon>Ecdysozoa</taxon>
        <taxon>Nematoda</taxon>
        <taxon>Chromadorea</taxon>
        <taxon>Rhabditida</taxon>
        <taxon>Tylenchina</taxon>
        <taxon>Tylenchomorpha</taxon>
        <taxon>Tylenchoidea</taxon>
        <taxon>Heteroderidae</taxon>
        <taxon>Heteroderinae</taxon>
        <taxon>Globodera</taxon>
    </lineage>
</organism>
<evidence type="ECO:0000256" key="3">
    <source>
        <dbReference type="ARBA" id="ARBA00022695"/>
    </source>
</evidence>
<keyword evidence="4" id="KW-0540">Nuclease</keyword>
<keyword evidence="2" id="KW-0808">Transferase</keyword>
<evidence type="ECO:0000256" key="6">
    <source>
        <dbReference type="ARBA" id="ARBA00022801"/>
    </source>
</evidence>
<evidence type="ECO:0000256" key="8">
    <source>
        <dbReference type="SAM" id="MobiDB-lite"/>
    </source>
</evidence>
<dbReference type="Gene3D" id="3.30.70.270">
    <property type="match status" value="1"/>
</dbReference>
<dbReference type="GO" id="GO:0042575">
    <property type="term" value="C:DNA polymerase complex"/>
    <property type="evidence" value="ECO:0007669"/>
    <property type="project" value="UniProtKB-ARBA"/>
</dbReference>
<dbReference type="Pfam" id="PF00665">
    <property type="entry name" value="rve"/>
    <property type="match status" value="1"/>
</dbReference>
<dbReference type="Proteomes" id="UP000887572">
    <property type="component" value="Unplaced"/>
</dbReference>
<dbReference type="InterPro" id="IPR050951">
    <property type="entry name" value="Retrovirus_Pol_polyprotein"/>
</dbReference>
<evidence type="ECO:0000256" key="1">
    <source>
        <dbReference type="ARBA" id="ARBA00012493"/>
    </source>
</evidence>
<proteinExistence type="predicted"/>
<dbReference type="FunFam" id="3.10.20.370:FF:000001">
    <property type="entry name" value="Retrovirus-related Pol polyprotein from transposon 17.6-like protein"/>
    <property type="match status" value="1"/>
</dbReference>
<sequence length="1127" mass="126598">MATREELKALMEAQQKQFSDLLNALVSKNAAPVANNSELYAQINGQIPDFRFGDFVLKDGQALSEDMKDLFSDIKSRFVRQFECFQLCCAPAQSVLDFGATVNAKCERADMNLSKEEIKCMIFVSGLGDSHRDLRHECLRQMEKSRSATPPRTIKLEALLEECRVILSLQSSSAALGNPGQVHAIQSKATGFRDRTTGSVRVAEEDTSHRTVPSRLEFNVVIAAKLATFDPVVHPCREWIMVPLQVNGRFITLAADSCSHLTILQHSVWESLVTKTKAPSIMGLDWIVPFEQATQLAIATTLPFPQAPAVHAILQPTDDPTEMAEQMKNSFPSVFQSGLGHCTKTKATLHLKSQAKPVFCRARPVPHGVLDVVDKELDRLLEIGAIKPVDFSRWAAPVLAVRKKSGALDLRDAYLQMELDESSKSLVMDQMIAGLPGVFAYLDDVIIASNTLTEHVTTLHQLFVKIQEKNLDFWATLSRTKESAPIQHDQRRFVTCPRRPTSERFAHLLLTQYDPTKPIIVAADASQSGIGATISHKFPDGTERVIEHACRALSPAERNYAQIEREALALIFACQKFHRMIYGRKFTLLTDHKPLLAIFGNKKGIPIYTASRLQRWALILTNYDFTIQYVRSENFGQADVLSRLIAAQKTDEEAVIAYTSADQMDAADDVVEFVHLANMEPLPVDATEVSDHTAADELLQQVVTYVRSGWPQKGLGAELMPYFSRRNTLTCVGGSLLTGTRVVIPRPLRQRVLKTLHFAHPGITRMKALARRHVFWPGLDQEIEDVVRSCTECQLAAKLPTKAPLRPWPTPDGIFGRVHIDFAGPCWDGNTYLILVDALSKWPEIMQMNSTTAFSTTEALNNVFHRYGFPSELVSDNGPPFSSFEFATFCRQKGIKHTFTPPYQPHCNGQAERMVDTFKRQAKKNGHAKNQKWISEFLFAYRNTPSQVLNGFSPAELFLGRTLRSPLSLLKPSRTVNTDANRQQYRQHMKQQYDRRHGATERQFQIGDSVLALSYGNRNRPRWLEGKIVGGKTLVWKVHIPLLGTTVTRHNNQLRRVTPCRSGVVPNVDRSDDRHPPRAATPIQQMTPSPRPNVHTPPPSPRPPVPEYTPRPQRQRRPPVRFSPGRQ</sequence>
<evidence type="ECO:0000256" key="4">
    <source>
        <dbReference type="ARBA" id="ARBA00022722"/>
    </source>
</evidence>
<dbReference type="GO" id="GO:0003964">
    <property type="term" value="F:RNA-directed DNA polymerase activity"/>
    <property type="evidence" value="ECO:0007669"/>
    <property type="project" value="UniProtKB-KW"/>
</dbReference>
<dbReference type="GO" id="GO:0003676">
    <property type="term" value="F:nucleic acid binding"/>
    <property type="evidence" value="ECO:0007669"/>
    <property type="project" value="InterPro"/>
</dbReference>
<feature type="domain" description="Integrase catalytic" evidence="9">
    <location>
        <begin position="803"/>
        <end position="962"/>
    </location>
</feature>
<dbReference type="Pfam" id="PF17917">
    <property type="entry name" value="RT_RNaseH"/>
    <property type="match status" value="1"/>
</dbReference>
<dbReference type="WBParaSite" id="Gr19_v10_g1915.t1">
    <property type="protein sequence ID" value="Gr19_v10_g1915.t1"/>
    <property type="gene ID" value="Gr19_v10_g1915"/>
</dbReference>
<dbReference type="InterPro" id="IPR001584">
    <property type="entry name" value="Integrase_cat-core"/>
</dbReference>
<dbReference type="GO" id="GO:0015074">
    <property type="term" value="P:DNA integration"/>
    <property type="evidence" value="ECO:0007669"/>
    <property type="project" value="InterPro"/>
</dbReference>
<dbReference type="EC" id="2.7.7.49" evidence="1"/>
<dbReference type="Gene3D" id="3.10.10.10">
    <property type="entry name" value="HIV Type 1 Reverse Transcriptase, subunit A, domain 1"/>
    <property type="match status" value="1"/>
</dbReference>
<dbReference type="AlphaFoldDB" id="A0A914HJL7"/>
<keyword evidence="6" id="KW-0378">Hydrolase</keyword>
<evidence type="ECO:0000256" key="5">
    <source>
        <dbReference type="ARBA" id="ARBA00022759"/>
    </source>
</evidence>
<dbReference type="InterPro" id="IPR041373">
    <property type="entry name" value="RT_RNaseH"/>
</dbReference>
<dbReference type="InterPro" id="IPR043502">
    <property type="entry name" value="DNA/RNA_pol_sf"/>
</dbReference>
<keyword evidence="3" id="KW-0548">Nucleotidyltransferase</keyword>
<feature type="region of interest" description="Disordered" evidence="8">
    <location>
        <begin position="1058"/>
        <end position="1127"/>
    </location>
</feature>
<dbReference type="InterPro" id="IPR012337">
    <property type="entry name" value="RNaseH-like_sf"/>
</dbReference>
<feature type="compositionally biased region" description="Pro residues" evidence="8">
    <location>
        <begin position="1089"/>
        <end position="1109"/>
    </location>
</feature>
<dbReference type="Gene3D" id="3.30.420.10">
    <property type="entry name" value="Ribonuclease H-like superfamily/Ribonuclease H"/>
    <property type="match status" value="1"/>
</dbReference>
<name>A0A914HJL7_GLORO</name>
<dbReference type="SUPFAM" id="SSF53098">
    <property type="entry name" value="Ribonuclease H-like"/>
    <property type="match status" value="1"/>
</dbReference>
<dbReference type="InterPro" id="IPR043128">
    <property type="entry name" value="Rev_trsase/Diguanyl_cyclase"/>
</dbReference>
<accession>A0A914HJL7</accession>
<dbReference type="CDD" id="cd09274">
    <property type="entry name" value="RNase_HI_RT_Ty3"/>
    <property type="match status" value="1"/>
</dbReference>
<keyword evidence="7" id="KW-0695">RNA-directed DNA polymerase</keyword>
<protein>
    <recommendedName>
        <fullName evidence="1">RNA-directed DNA polymerase</fullName>
        <ecNumber evidence="1">2.7.7.49</ecNumber>
    </recommendedName>
</protein>